<protein>
    <submittedName>
        <fullName evidence="1">Uncharacterized protein</fullName>
    </submittedName>
</protein>
<proteinExistence type="predicted"/>
<name>A0A2V3IPP2_9FLOR</name>
<accession>A0A2V3IPP2</accession>
<keyword evidence="2" id="KW-1185">Reference proteome</keyword>
<evidence type="ECO:0000313" key="1">
    <source>
        <dbReference type="EMBL" id="PXF44042.1"/>
    </source>
</evidence>
<gene>
    <name evidence="1" type="ORF">BWQ96_06215</name>
</gene>
<comment type="caution">
    <text evidence="1">The sequence shown here is derived from an EMBL/GenBank/DDBJ whole genome shotgun (WGS) entry which is preliminary data.</text>
</comment>
<organism evidence="1 2">
    <name type="scientific">Gracilariopsis chorda</name>
    <dbReference type="NCBI Taxonomy" id="448386"/>
    <lineage>
        <taxon>Eukaryota</taxon>
        <taxon>Rhodophyta</taxon>
        <taxon>Florideophyceae</taxon>
        <taxon>Rhodymeniophycidae</taxon>
        <taxon>Gracilariales</taxon>
        <taxon>Gracilariaceae</taxon>
        <taxon>Gracilariopsis</taxon>
    </lineage>
</organism>
<dbReference type="AlphaFoldDB" id="A0A2V3IPP2"/>
<sequence>MQSLTKKQLFSITQRAPATIRKDLSPLSSNEELLAHTFRLHDVEMAAQQDASALSAAASLITLMDMPKYDILKM</sequence>
<dbReference type="Proteomes" id="UP000247409">
    <property type="component" value="Unassembled WGS sequence"/>
</dbReference>
<evidence type="ECO:0000313" key="2">
    <source>
        <dbReference type="Proteomes" id="UP000247409"/>
    </source>
</evidence>
<dbReference type="EMBL" id="NBIV01000103">
    <property type="protein sequence ID" value="PXF44042.1"/>
    <property type="molecule type" value="Genomic_DNA"/>
</dbReference>
<reference evidence="1 2" key="1">
    <citation type="journal article" date="2018" name="Mol. Biol. Evol.">
        <title>Analysis of the draft genome of the red seaweed Gracilariopsis chorda provides insights into genome size evolution in Rhodophyta.</title>
        <authorList>
            <person name="Lee J."/>
            <person name="Yang E.C."/>
            <person name="Graf L."/>
            <person name="Yang J.H."/>
            <person name="Qiu H."/>
            <person name="Zel Zion U."/>
            <person name="Chan C.X."/>
            <person name="Stephens T.G."/>
            <person name="Weber A.P.M."/>
            <person name="Boo G.H."/>
            <person name="Boo S.M."/>
            <person name="Kim K.M."/>
            <person name="Shin Y."/>
            <person name="Jung M."/>
            <person name="Lee S.J."/>
            <person name="Yim H.S."/>
            <person name="Lee J.H."/>
            <person name="Bhattacharya D."/>
            <person name="Yoon H.S."/>
        </authorList>
    </citation>
    <scope>NUCLEOTIDE SEQUENCE [LARGE SCALE GENOMIC DNA]</scope>
    <source>
        <strain evidence="1 2">SKKU-2015</strain>
        <tissue evidence="1">Whole body</tissue>
    </source>
</reference>